<dbReference type="InterPro" id="IPR036291">
    <property type="entry name" value="NAD(P)-bd_dom_sf"/>
</dbReference>
<comment type="similarity">
    <text evidence="1">Belongs to the short-chain dehydrogenases/reductases (SDR) family.</text>
</comment>
<dbReference type="PANTHER" id="PTHR43669:SF3">
    <property type="entry name" value="ALCOHOL DEHYDROGENASE, PUTATIVE (AFU_ORTHOLOGUE AFUA_3G03445)-RELATED"/>
    <property type="match status" value="1"/>
</dbReference>
<protein>
    <submittedName>
        <fullName evidence="3">Oxidoreductase</fullName>
    </submittedName>
</protein>
<dbReference type="Pfam" id="PF00106">
    <property type="entry name" value="adh_short"/>
    <property type="match status" value="1"/>
</dbReference>
<proteinExistence type="inferred from homology"/>
<evidence type="ECO:0000256" key="2">
    <source>
        <dbReference type="ARBA" id="ARBA00023002"/>
    </source>
</evidence>
<accession>A0A3B0U0E8</accession>
<sequence>MPKIAVGYSKQMNAKAAEILPMLRGIIGDENGAISGNRDIAMPVMDLRNGDNVQEFLARDDLSSLSRRGVATPDHVIRTKNYPLYLSADIIAKGPDGIRGAVKKYIADYTAYFEENNARCDGVKTMLMPTPNLAWIEGVGVVGISSNGKAASVASDLAAQNITAITNGETCGGFYPVGPKKLFNMEYWSLEQAKLGKAKPAPLQGRVVMITGGAGAIGQATAKEFAQSGANIFLIDLDNKALETALADLGGSFAGIALDITAKGSAERAMDACVRQFGGLDILVSNAGAAWTGEIATLDDEILRKSFELNFFAHQNFAKAAANIFQAQGHGGQILFNVSKQAINPGKGFGAYGIPKAATFFLLRQLALELGSQGIRVNGVNADRIRSGLLDEAFVSKRAKARGIDEETYMSGNLLGREVKASHVAKAFVALALSERTSAHVMTVDGGNIEAVLR</sequence>
<evidence type="ECO:0000313" key="3">
    <source>
        <dbReference type="EMBL" id="VAW20102.1"/>
    </source>
</evidence>
<name>A0A3B0U0E8_9ZZZZ</name>
<dbReference type="GO" id="GO:0016491">
    <property type="term" value="F:oxidoreductase activity"/>
    <property type="evidence" value="ECO:0007669"/>
    <property type="project" value="UniProtKB-KW"/>
</dbReference>
<gene>
    <name evidence="3" type="ORF">MNBD_ALPHA11-1823</name>
</gene>
<dbReference type="PANTHER" id="PTHR43669">
    <property type="entry name" value="5-KETO-D-GLUCONATE 5-REDUCTASE"/>
    <property type="match status" value="1"/>
</dbReference>
<organism evidence="3">
    <name type="scientific">hydrothermal vent metagenome</name>
    <dbReference type="NCBI Taxonomy" id="652676"/>
    <lineage>
        <taxon>unclassified sequences</taxon>
        <taxon>metagenomes</taxon>
        <taxon>ecological metagenomes</taxon>
    </lineage>
</organism>
<dbReference type="Gene3D" id="3.40.50.720">
    <property type="entry name" value="NAD(P)-binding Rossmann-like Domain"/>
    <property type="match status" value="1"/>
</dbReference>
<keyword evidence="2" id="KW-0560">Oxidoreductase</keyword>
<dbReference type="InterPro" id="IPR002347">
    <property type="entry name" value="SDR_fam"/>
</dbReference>
<dbReference type="PRINTS" id="PR00081">
    <property type="entry name" value="GDHRDH"/>
</dbReference>
<dbReference type="SUPFAM" id="SSF51735">
    <property type="entry name" value="NAD(P)-binding Rossmann-fold domains"/>
    <property type="match status" value="1"/>
</dbReference>
<evidence type="ECO:0000256" key="1">
    <source>
        <dbReference type="ARBA" id="ARBA00006484"/>
    </source>
</evidence>
<reference evidence="3" key="1">
    <citation type="submission" date="2018-06" db="EMBL/GenBank/DDBJ databases">
        <authorList>
            <person name="Zhirakovskaya E."/>
        </authorList>
    </citation>
    <scope>NUCLEOTIDE SEQUENCE</scope>
</reference>
<dbReference type="AlphaFoldDB" id="A0A3B0U0E8"/>
<dbReference type="EMBL" id="UOEQ01000254">
    <property type="protein sequence ID" value="VAW20102.1"/>
    <property type="molecule type" value="Genomic_DNA"/>
</dbReference>